<proteinExistence type="predicted"/>
<protein>
    <submittedName>
        <fullName evidence="1">Uncharacterized protein</fullName>
    </submittedName>
</protein>
<gene>
    <name evidence="1" type="ORF">IM697_43530</name>
</gene>
<evidence type="ECO:0000313" key="2">
    <source>
        <dbReference type="Proteomes" id="UP000594205"/>
    </source>
</evidence>
<dbReference type="RefSeq" id="WP_194043106.1">
    <property type="nucleotide sequence ID" value="NZ_CP063373.1"/>
</dbReference>
<reference evidence="1 2" key="1">
    <citation type="submission" date="2020-10" db="EMBL/GenBank/DDBJ databases">
        <title>Streptomyces ferrugineus complate genome analysis.</title>
        <authorList>
            <person name="Anwar N."/>
        </authorList>
    </citation>
    <scope>NUCLEOTIDE SEQUENCE [LARGE SCALE GENOMIC DNA]</scope>
    <source>
        <strain evidence="1 2">CCTCC AA2014009</strain>
    </source>
</reference>
<sequence>MSVLTCLLALPNRARVTLRALATPSAKGRRRVADALRELEERRYLRRAGVAGQRPVVYEVFDTPYEADPRTGETEKVPESDAPSRQTVRAAHLLISLRDIDRRLTLDGAEALRLAPLVERWWERGVSSARVRAALAYEWPGPVHSASAHVEACLVRGCPEAPTSRPVRVVEVQEGFRRASVGRLR</sequence>
<dbReference type="KEGG" id="sfeu:IM697_43530"/>
<evidence type="ECO:0000313" key="1">
    <source>
        <dbReference type="EMBL" id="QOV36757.1"/>
    </source>
</evidence>
<dbReference type="EMBL" id="CP063373">
    <property type="protein sequence ID" value="QOV36757.1"/>
    <property type="molecule type" value="Genomic_DNA"/>
</dbReference>
<keyword evidence="2" id="KW-1185">Reference proteome</keyword>
<accession>A0A7M2SK73</accession>
<organism evidence="1 2">
    <name type="scientific">Streptomyces ferrugineus</name>
    <dbReference type="NCBI Taxonomy" id="1413221"/>
    <lineage>
        <taxon>Bacteria</taxon>
        <taxon>Bacillati</taxon>
        <taxon>Actinomycetota</taxon>
        <taxon>Actinomycetes</taxon>
        <taxon>Kitasatosporales</taxon>
        <taxon>Streptomycetaceae</taxon>
        <taxon>Streptomyces</taxon>
    </lineage>
</organism>
<name>A0A7M2SK73_9ACTN</name>
<dbReference type="Proteomes" id="UP000594205">
    <property type="component" value="Chromosome"/>
</dbReference>
<dbReference type="AlphaFoldDB" id="A0A7M2SK73"/>